<evidence type="ECO:0000259" key="1">
    <source>
        <dbReference type="Pfam" id="PF13966"/>
    </source>
</evidence>
<feature type="domain" description="Reverse transcriptase zinc-binding" evidence="1">
    <location>
        <begin position="187"/>
        <end position="259"/>
    </location>
</feature>
<accession>A0A8T0RQS5</accession>
<dbReference type="InterPro" id="IPR026960">
    <property type="entry name" value="RVT-Znf"/>
</dbReference>
<protein>
    <recommendedName>
        <fullName evidence="1">Reverse transcriptase zinc-binding domain-containing protein</fullName>
    </recommendedName>
</protein>
<dbReference type="AlphaFoldDB" id="A0A8T0RQS5"/>
<dbReference type="Pfam" id="PF13966">
    <property type="entry name" value="zf-RVT"/>
    <property type="match status" value="1"/>
</dbReference>
<proteinExistence type="predicted"/>
<dbReference type="Proteomes" id="UP000823388">
    <property type="component" value="Chromosome 5N"/>
</dbReference>
<sequence length="347" mass="40147">MGFRDMKLFNQAMLARQCWRLMLEPHSLCAKVLKGRYYQGSFLDSAVTRSCSFTWRSLMFGKDLLQRDIVWRVGNGENIRITRDRWVLDASCHTVKPTVFIPDELRVSALIDTTTGRWNEELIAACFSSTDASRILQIPLSCNRVPDCVSWPWTKTGTFTIKSAYIMARCQQVYLKTSAQGKGATSNQDQAANDWKRLWKIKVPPKMLIMLWRFVHYCLPTGQQLKNRNITASEVCCHCAREENLHHTFIGYQYVAEVWKELKKRTGLKINQKWCGSARNWLFDILSRCTSRETTILAIAFWHIWEARNAMRNGETELHPWCSVEKNSCICGYGLPALLSIYLPQKV</sequence>
<keyword evidence="3" id="KW-1185">Reference proteome</keyword>
<comment type="caution">
    <text evidence="2">The sequence shown here is derived from an EMBL/GenBank/DDBJ whole genome shotgun (WGS) entry which is preliminary data.</text>
</comment>
<evidence type="ECO:0000313" key="3">
    <source>
        <dbReference type="Proteomes" id="UP000823388"/>
    </source>
</evidence>
<gene>
    <name evidence="2" type="ORF">PVAP13_5NG231462</name>
</gene>
<dbReference type="EMBL" id="CM029046">
    <property type="protein sequence ID" value="KAG2588721.1"/>
    <property type="molecule type" value="Genomic_DNA"/>
</dbReference>
<evidence type="ECO:0000313" key="2">
    <source>
        <dbReference type="EMBL" id="KAG2588721.1"/>
    </source>
</evidence>
<reference evidence="2" key="1">
    <citation type="submission" date="2020-05" db="EMBL/GenBank/DDBJ databases">
        <title>WGS assembly of Panicum virgatum.</title>
        <authorList>
            <person name="Lovell J.T."/>
            <person name="Jenkins J."/>
            <person name="Shu S."/>
            <person name="Juenger T.E."/>
            <person name="Schmutz J."/>
        </authorList>
    </citation>
    <scope>NUCLEOTIDE SEQUENCE</scope>
    <source>
        <strain evidence="2">AP13</strain>
    </source>
</reference>
<name>A0A8T0RQS5_PANVG</name>
<organism evidence="2 3">
    <name type="scientific">Panicum virgatum</name>
    <name type="common">Blackwell switchgrass</name>
    <dbReference type="NCBI Taxonomy" id="38727"/>
    <lineage>
        <taxon>Eukaryota</taxon>
        <taxon>Viridiplantae</taxon>
        <taxon>Streptophyta</taxon>
        <taxon>Embryophyta</taxon>
        <taxon>Tracheophyta</taxon>
        <taxon>Spermatophyta</taxon>
        <taxon>Magnoliopsida</taxon>
        <taxon>Liliopsida</taxon>
        <taxon>Poales</taxon>
        <taxon>Poaceae</taxon>
        <taxon>PACMAD clade</taxon>
        <taxon>Panicoideae</taxon>
        <taxon>Panicodae</taxon>
        <taxon>Paniceae</taxon>
        <taxon>Panicinae</taxon>
        <taxon>Panicum</taxon>
        <taxon>Panicum sect. Hiantes</taxon>
    </lineage>
</organism>